<evidence type="ECO:0000313" key="1">
    <source>
        <dbReference type="EMBL" id="CAL4151187.1"/>
    </source>
</evidence>
<comment type="caution">
    <text evidence="1">The sequence shown here is derived from an EMBL/GenBank/DDBJ whole genome shotgun (WGS) entry which is preliminary data.</text>
</comment>
<reference evidence="1 2" key="1">
    <citation type="submission" date="2024-05" db="EMBL/GenBank/DDBJ databases">
        <authorList>
            <person name="Wallberg A."/>
        </authorList>
    </citation>
    <scope>NUCLEOTIDE SEQUENCE [LARGE SCALE GENOMIC DNA]</scope>
</reference>
<dbReference type="EMBL" id="CAXKWB010038127">
    <property type="protein sequence ID" value="CAL4151187.1"/>
    <property type="molecule type" value="Genomic_DNA"/>
</dbReference>
<feature type="non-terminal residue" evidence="1">
    <location>
        <position position="181"/>
    </location>
</feature>
<dbReference type="Proteomes" id="UP001497623">
    <property type="component" value="Unassembled WGS sequence"/>
</dbReference>
<gene>
    <name evidence="1" type="ORF">MNOR_LOCUS30714</name>
</gene>
<keyword evidence="2" id="KW-1185">Reference proteome</keyword>
<organism evidence="1 2">
    <name type="scientific">Meganyctiphanes norvegica</name>
    <name type="common">Northern krill</name>
    <name type="synonym">Thysanopoda norvegica</name>
    <dbReference type="NCBI Taxonomy" id="48144"/>
    <lineage>
        <taxon>Eukaryota</taxon>
        <taxon>Metazoa</taxon>
        <taxon>Ecdysozoa</taxon>
        <taxon>Arthropoda</taxon>
        <taxon>Crustacea</taxon>
        <taxon>Multicrustacea</taxon>
        <taxon>Malacostraca</taxon>
        <taxon>Eumalacostraca</taxon>
        <taxon>Eucarida</taxon>
        <taxon>Euphausiacea</taxon>
        <taxon>Euphausiidae</taxon>
        <taxon>Meganyctiphanes</taxon>
    </lineage>
</organism>
<protein>
    <submittedName>
        <fullName evidence="1">Uncharacterized protein</fullName>
    </submittedName>
</protein>
<accession>A0AAV2RXR1</accession>
<evidence type="ECO:0000313" key="2">
    <source>
        <dbReference type="Proteomes" id="UP001497623"/>
    </source>
</evidence>
<name>A0AAV2RXR1_MEGNR</name>
<dbReference type="AlphaFoldDB" id="A0AAV2RXR1"/>
<sequence length="181" mass="19889">MLNNTNDSEFAFIVSPISQHTDQVNTKLTNTLHPNDREELMISAIENHNICDVEEVKMQNAYGSSPQTEMNADILTSADDIENNSDFDRKRNLVNVFDVAENKQHISEECLTNNSESYDAKPDSIVDSFVGEGTESVGSTTTASITTAILRTGEVVPLKSSTESLRQLSLQLSGLVNHAPE</sequence>
<proteinExistence type="predicted"/>